<keyword evidence="6" id="KW-0732">Signal</keyword>
<evidence type="ECO:0000256" key="4">
    <source>
        <dbReference type="ARBA" id="ARBA00023136"/>
    </source>
</evidence>
<gene>
    <name evidence="7" type="ORF">HYC85_023954</name>
</gene>
<reference evidence="8" key="1">
    <citation type="journal article" date="2020" name="Nat. Commun.">
        <title>Genome assembly of wild tea tree DASZ reveals pedigree and selection history of tea varieties.</title>
        <authorList>
            <person name="Zhang W."/>
            <person name="Zhang Y."/>
            <person name="Qiu H."/>
            <person name="Guo Y."/>
            <person name="Wan H."/>
            <person name="Zhang X."/>
            <person name="Scossa F."/>
            <person name="Alseekh S."/>
            <person name="Zhang Q."/>
            <person name="Wang P."/>
            <person name="Xu L."/>
            <person name="Schmidt M.H."/>
            <person name="Jia X."/>
            <person name="Li D."/>
            <person name="Zhu A."/>
            <person name="Guo F."/>
            <person name="Chen W."/>
            <person name="Ni D."/>
            <person name="Usadel B."/>
            <person name="Fernie A.R."/>
            <person name="Wen W."/>
        </authorList>
    </citation>
    <scope>NUCLEOTIDE SEQUENCE [LARGE SCALE GENOMIC DNA]</scope>
    <source>
        <strain evidence="8">cv. G240</strain>
    </source>
</reference>
<dbReference type="EMBL" id="JACBKZ010000011">
    <property type="protein sequence ID" value="KAF5939695.1"/>
    <property type="molecule type" value="Genomic_DNA"/>
</dbReference>
<accession>A0A7J7GHC0</accession>
<feature type="transmembrane region" description="Helical" evidence="5">
    <location>
        <begin position="89"/>
        <end position="110"/>
    </location>
</feature>
<organism evidence="7 8">
    <name type="scientific">Camellia sinensis</name>
    <name type="common">Tea plant</name>
    <name type="synonym">Thea sinensis</name>
    <dbReference type="NCBI Taxonomy" id="4442"/>
    <lineage>
        <taxon>Eukaryota</taxon>
        <taxon>Viridiplantae</taxon>
        <taxon>Streptophyta</taxon>
        <taxon>Embryophyta</taxon>
        <taxon>Tracheophyta</taxon>
        <taxon>Spermatophyta</taxon>
        <taxon>Magnoliopsida</taxon>
        <taxon>eudicotyledons</taxon>
        <taxon>Gunneridae</taxon>
        <taxon>Pentapetalae</taxon>
        <taxon>asterids</taxon>
        <taxon>Ericales</taxon>
        <taxon>Theaceae</taxon>
        <taxon>Camellia</taxon>
    </lineage>
</organism>
<dbReference type="PANTHER" id="PTHR21576">
    <property type="entry name" value="UNCHARACTERIZED NODULIN-LIKE PROTEIN"/>
    <property type="match status" value="1"/>
</dbReference>
<proteinExistence type="predicted"/>
<dbReference type="PANTHER" id="PTHR21576:SF29">
    <property type="entry name" value="NODULIN-LIKE DOMAIN-CONTAINING PROTEIN"/>
    <property type="match status" value="1"/>
</dbReference>
<keyword evidence="8" id="KW-1185">Reference proteome</keyword>
<name>A0A7J7GHC0_CAMSI</name>
<feature type="chain" id="PRO_5029489927" description="Major facilitator superfamily (MFS) profile domain-containing protein" evidence="6">
    <location>
        <begin position="16"/>
        <end position="118"/>
    </location>
</feature>
<sequence length="118" mass="13240">MLILFLATICGLGSSLTTIRESLGYPQKIIKTFVSLLSVWDYFDEIFSGFVSETLLAKYRFRKLLMMTLVLFLSCTGLLFIAFPIANSVYVASVIIGFSFGVQLPLICTIHDKKSRLL</sequence>
<keyword evidence="3 5" id="KW-1133">Transmembrane helix</keyword>
<feature type="signal peptide" evidence="6">
    <location>
        <begin position="1"/>
        <end position="15"/>
    </location>
</feature>
<dbReference type="Proteomes" id="UP000593564">
    <property type="component" value="Unassembled WGS sequence"/>
</dbReference>
<feature type="transmembrane region" description="Helical" evidence="5">
    <location>
        <begin position="64"/>
        <end position="83"/>
    </location>
</feature>
<evidence type="ECO:0000313" key="7">
    <source>
        <dbReference type="EMBL" id="KAF5939695.1"/>
    </source>
</evidence>
<evidence type="ECO:0000256" key="5">
    <source>
        <dbReference type="SAM" id="Phobius"/>
    </source>
</evidence>
<evidence type="ECO:0000256" key="6">
    <source>
        <dbReference type="SAM" id="SignalP"/>
    </source>
</evidence>
<evidence type="ECO:0000313" key="8">
    <source>
        <dbReference type="Proteomes" id="UP000593564"/>
    </source>
</evidence>
<evidence type="ECO:0000256" key="1">
    <source>
        <dbReference type="ARBA" id="ARBA00004141"/>
    </source>
</evidence>
<evidence type="ECO:0000256" key="3">
    <source>
        <dbReference type="ARBA" id="ARBA00022989"/>
    </source>
</evidence>
<evidence type="ECO:0000256" key="2">
    <source>
        <dbReference type="ARBA" id="ARBA00022692"/>
    </source>
</evidence>
<comment type="subcellular location">
    <subcellularLocation>
        <location evidence="1">Membrane</location>
        <topology evidence="1">Multi-pass membrane protein</topology>
    </subcellularLocation>
</comment>
<dbReference type="GO" id="GO:0016020">
    <property type="term" value="C:membrane"/>
    <property type="evidence" value="ECO:0007669"/>
    <property type="project" value="UniProtKB-SubCell"/>
</dbReference>
<dbReference type="AlphaFoldDB" id="A0A7J7GHC0"/>
<reference evidence="7 8" key="2">
    <citation type="submission" date="2020-07" db="EMBL/GenBank/DDBJ databases">
        <title>Genome assembly of wild tea tree DASZ reveals pedigree and selection history of tea varieties.</title>
        <authorList>
            <person name="Zhang W."/>
        </authorList>
    </citation>
    <scope>NUCLEOTIDE SEQUENCE [LARGE SCALE GENOMIC DNA]</scope>
    <source>
        <strain evidence="8">cv. G240</strain>
        <tissue evidence="7">Leaf</tissue>
    </source>
</reference>
<comment type="caution">
    <text evidence="7">The sequence shown here is derived from an EMBL/GenBank/DDBJ whole genome shotgun (WGS) entry which is preliminary data.</text>
</comment>
<keyword evidence="2 5" id="KW-0812">Transmembrane</keyword>
<keyword evidence="4 5" id="KW-0472">Membrane</keyword>
<evidence type="ECO:0008006" key="9">
    <source>
        <dbReference type="Google" id="ProtNLM"/>
    </source>
</evidence>
<protein>
    <recommendedName>
        <fullName evidence="9">Major facilitator superfamily (MFS) profile domain-containing protein</fullName>
    </recommendedName>
</protein>